<feature type="compositionally biased region" description="Low complexity" evidence="11">
    <location>
        <begin position="148"/>
        <end position="165"/>
    </location>
</feature>
<dbReference type="PANTHER" id="PTHR31316:SF0">
    <property type="entry name" value="SECRETED BETA-GLUCOSIDASE SIM1-RELATED"/>
    <property type="match status" value="1"/>
</dbReference>
<protein>
    <submittedName>
        <fullName evidence="13">Uu.00g039550.m01.CDS01</fullName>
    </submittedName>
</protein>
<evidence type="ECO:0000313" key="13">
    <source>
        <dbReference type="EMBL" id="CAJ2501102.1"/>
    </source>
</evidence>
<feature type="chain" id="PRO_5042577981" evidence="12">
    <location>
        <begin position="21"/>
        <end position="447"/>
    </location>
</feature>
<dbReference type="EMBL" id="CAUWAG010000003">
    <property type="protein sequence ID" value="CAJ2501102.1"/>
    <property type="molecule type" value="Genomic_DNA"/>
</dbReference>
<feature type="compositionally biased region" description="Basic residues" evidence="11">
    <location>
        <begin position="24"/>
        <end position="35"/>
    </location>
</feature>
<dbReference type="Proteomes" id="UP001295740">
    <property type="component" value="Unassembled WGS sequence"/>
</dbReference>
<sequence>MKATILNLAVAATLATGAAAQPHQHGHHAHHKKRLNSPGEKREVETTYVPATVTQYILGNDEVTPEEAKAGLDKGLYIVVGETTPTYTAPSAPAVTSASSKEDGVFIEEATSSSSSSSTSSTTLTTSTTPSPTPSPTTSVISTAEPEATSATSSDSGSNDSTSTGLDTEYEDGACDCDDFSCIAKYGALALDYLGYGGFSGIQYTPDYSPGASAISFIETAISKPDGKTGFYSYACPENYFKSQYPEAQGRTGESIGGLYCNSNGKLERTRRDHKTLCEEGIGGITIVNNMSKGTSVCRTDYPGTEAMVIPLDVTAGGTFSLANVDSEDYYSWTGKSTTFQYYLNKQGVTAEDGCRWTCADDPTGCGNWAPTVIGAGQSSDGNTYVGLFANSAISKATLDFNVLISGDVDGGVDCHYKVGSGYAVDNNGCTVSFGKGKSITITFEDA</sequence>
<evidence type="ECO:0000256" key="4">
    <source>
        <dbReference type="ARBA" id="ARBA00022525"/>
    </source>
</evidence>
<evidence type="ECO:0000256" key="1">
    <source>
        <dbReference type="ARBA" id="ARBA00004191"/>
    </source>
</evidence>
<evidence type="ECO:0000256" key="2">
    <source>
        <dbReference type="ARBA" id="ARBA00010579"/>
    </source>
</evidence>
<comment type="caution">
    <text evidence="13">The sequence shown here is derived from an EMBL/GenBank/DDBJ whole genome shotgun (WGS) entry which is preliminary data.</text>
</comment>
<dbReference type="GO" id="GO:0009277">
    <property type="term" value="C:fungal-type cell wall"/>
    <property type="evidence" value="ECO:0007669"/>
    <property type="project" value="TreeGrafter"/>
</dbReference>
<evidence type="ECO:0000256" key="8">
    <source>
        <dbReference type="ARBA" id="ARBA00023295"/>
    </source>
</evidence>
<reference evidence="13" key="1">
    <citation type="submission" date="2023-10" db="EMBL/GenBank/DDBJ databases">
        <authorList>
            <person name="Hackl T."/>
        </authorList>
    </citation>
    <scope>NUCLEOTIDE SEQUENCE</scope>
</reference>
<evidence type="ECO:0000256" key="12">
    <source>
        <dbReference type="SAM" id="SignalP"/>
    </source>
</evidence>
<dbReference type="GO" id="GO:0016798">
    <property type="term" value="F:hydrolase activity, acting on glycosyl bonds"/>
    <property type="evidence" value="ECO:0007669"/>
    <property type="project" value="UniProtKB-KW"/>
</dbReference>
<evidence type="ECO:0000256" key="3">
    <source>
        <dbReference type="ARBA" id="ARBA00022512"/>
    </source>
</evidence>
<keyword evidence="3" id="KW-0134">Cell wall</keyword>
<evidence type="ECO:0000256" key="6">
    <source>
        <dbReference type="ARBA" id="ARBA00022801"/>
    </source>
</evidence>
<dbReference type="AlphaFoldDB" id="A0AAI8VAP4"/>
<dbReference type="PANTHER" id="PTHR31316">
    <property type="entry name" value="BETA-GLUCOSIDASE-LIKE PROTEIN NCA3, MITOCHONDRIAL-RELATED"/>
    <property type="match status" value="1"/>
</dbReference>
<feature type="compositionally biased region" description="Low complexity" evidence="11">
    <location>
        <begin position="111"/>
        <end position="130"/>
    </location>
</feature>
<keyword evidence="5 12" id="KW-0732">Signal</keyword>
<evidence type="ECO:0000256" key="5">
    <source>
        <dbReference type="ARBA" id="ARBA00022729"/>
    </source>
</evidence>
<keyword evidence="7" id="KW-0119">Carbohydrate metabolism</keyword>
<accession>A0AAI8VAP4</accession>
<comment type="subcellular location">
    <subcellularLocation>
        <location evidence="1">Secreted</location>
        <location evidence="1">Cell wall</location>
    </subcellularLocation>
</comment>
<dbReference type="Pfam" id="PF03856">
    <property type="entry name" value="SUN"/>
    <property type="match status" value="1"/>
</dbReference>
<keyword evidence="6" id="KW-0378">Hydrolase</keyword>
<dbReference type="InterPro" id="IPR005556">
    <property type="entry name" value="SUN"/>
</dbReference>
<keyword evidence="10" id="KW-0624">Polysaccharide degradation</keyword>
<feature type="region of interest" description="Disordered" evidence="11">
    <location>
        <begin position="19"/>
        <end position="43"/>
    </location>
</feature>
<keyword evidence="9" id="KW-0961">Cell wall biogenesis/degradation</keyword>
<keyword evidence="14" id="KW-1185">Reference proteome</keyword>
<gene>
    <name evidence="13" type="ORF">KHLLAP_LOCUS1570</name>
</gene>
<evidence type="ECO:0000256" key="7">
    <source>
        <dbReference type="ARBA" id="ARBA00023277"/>
    </source>
</evidence>
<organism evidence="13 14">
    <name type="scientific">Anthostomella pinea</name>
    <dbReference type="NCBI Taxonomy" id="933095"/>
    <lineage>
        <taxon>Eukaryota</taxon>
        <taxon>Fungi</taxon>
        <taxon>Dikarya</taxon>
        <taxon>Ascomycota</taxon>
        <taxon>Pezizomycotina</taxon>
        <taxon>Sordariomycetes</taxon>
        <taxon>Xylariomycetidae</taxon>
        <taxon>Xylariales</taxon>
        <taxon>Xylariaceae</taxon>
        <taxon>Anthostomella</taxon>
    </lineage>
</organism>
<evidence type="ECO:0000256" key="11">
    <source>
        <dbReference type="SAM" id="MobiDB-lite"/>
    </source>
</evidence>
<evidence type="ECO:0000313" key="14">
    <source>
        <dbReference type="Proteomes" id="UP001295740"/>
    </source>
</evidence>
<feature type="signal peptide" evidence="12">
    <location>
        <begin position="1"/>
        <end position="20"/>
    </location>
</feature>
<dbReference type="InterPro" id="IPR051526">
    <property type="entry name" value="Beta-Glucosidase_SUN"/>
</dbReference>
<dbReference type="GO" id="GO:0009986">
    <property type="term" value="C:cell surface"/>
    <property type="evidence" value="ECO:0007669"/>
    <property type="project" value="TreeGrafter"/>
</dbReference>
<dbReference type="GO" id="GO:0031505">
    <property type="term" value="P:fungal-type cell wall organization"/>
    <property type="evidence" value="ECO:0007669"/>
    <property type="project" value="TreeGrafter"/>
</dbReference>
<keyword evidence="4" id="KW-0964">Secreted</keyword>
<proteinExistence type="inferred from homology"/>
<keyword evidence="8" id="KW-0326">Glycosidase</keyword>
<feature type="region of interest" description="Disordered" evidence="11">
    <location>
        <begin position="108"/>
        <end position="167"/>
    </location>
</feature>
<comment type="similarity">
    <text evidence="2">Belongs to the SUN family.</text>
</comment>
<evidence type="ECO:0000256" key="9">
    <source>
        <dbReference type="ARBA" id="ARBA00023316"/>
    </source>
</evidence>
<name>A0AAI8VAP4_9PEZI</name>
<evidence type="ECO:0000256" key="10">
    <source>
        <dbReference type="ARBA" id="ARBA00023326"/>
    </source>
</evidence>
<dbReference type="GO" id="GO:0000272">
    <property type="term" value="P:polysaccharide catabolic process"/>
    <property type="evidence" value="ECO:0007669"/>
    <property type="project" value="UniProtKB-KW"/>
</dbReference>